<organism evidence="1 2">
    <name type="scientific">Rhizopogon vinicolor AM-OR11-026</name>
    <dbReference type="NCBI Taxonomy" id="1314800"/>
    <lineage>
        <taxon>Eukaryota</taxon>
        <taxon>Fungi</taxon>
        <taxon>Dikarya</taxon>
        <taxon>Basidiomycota</taxon>
        <taxon>Agaricomycotina</taxon>
        <taxon>Agaricomycetes</taxon>
        <taxon>Agaricomycetidae</taxon>
        <taxon>Boletales</taxon>
        <taxon>Suillineae</taxon>
        <taxon>Rhizopogonaceae</taxon>
        <taxon>Rhizopogon</taxon>
    </lineage>
</organism>
<keyword evidence="2" id="KW-1185">Reference proteome</keyword>
<dbReference type="AlphaFoldDB" id="A0A1B7MDU9"/>
<sequence>MTTTSDECNDEIEDYGDLEDFSAKRSKRLLTSFTCKRTPETSVYLAQRMLELSCVSRRTFAAQMKYQRLRTK</sequence>
<dbReference type="Proteomes" id="UP000092154">
    <property type="component" value="Unassembled WGS sequence"/>
</dbReference>
<dbReference type="InParanoid" id="A0A1B7MDU9"/>
<evidence type="ECO:0000313" key="1">
    <source>
        <dbReference type="EMBL" id="OAX30771.1"/>
    </source>
</evidence>
<dbReference type="OrthoDB" id="2691227at2759"/>
<protein>
    <submittedName>
        <fullName evidence="1">Uncharacterized protein</fullName>
    </submittedName>
</protein>
<reference evidence="1 2" key="1">
    <citation type="submission" date="2016-06" db="EMBL/GenBank/DDBJ databases">
        <title>Comparative genomics of the ectomycorrhizal sister species Rhizopogon vinicolor and Rhizopogon vesiculosus (Basidiomycota: Boletales) reveals a divergence of the mating type B locus.</title>
        <authorList>
            <consortium name="DOE Joint Genome Institute"/>
            <person name="Mujic A.B."/>
            <person name="Kuo A."/>
            <person name="Tritt A."/>
            <person name="Lipzen A."/>
            <person name="Chen C."/>
            <person name="Johnson J."/>
            <person name="Sharma A."/>
            <person name="Barry K."/>
            <person name="Grigoriev I.V."/>
            <person name="Spatafora J.W."/>
        </authorList>
    </citation>
    <scope>NUCLEOTIDE SEQUENCE [LARGE SCALE GENOMIC DNA]</scope>
    <source>
        <strain evidence="1 2">AM-OR11-026</strain>
    </source>
</reference>
<name>A0A1B7MDU9_9AGAM</name>
<dbReference type="EMBL" id="KV449952">
    <property type="protein sequence ID" value="OAX30771.1"/>
    <property type="molecule type" value="Genomic_DNA"/>
</dbReference>
<evidence type="ECO:0000313" key="2">
    <source>
        <dbReference type="Proteomes" id="UP000092154"/>
    </source>
</evidence>
<proteinExistence type="predicted"/>
<gene>
    <name evidence="1" type="ORF">K503DRAFT_870885</name>
</gene>
<accession>A0A1B7MDU9</accession>